<evidence type="ECO:0000256" key="6">
    <source>
        <dbReference type="ARBA" id="ARBA00023277"/>
    </source>
</evidence>
<name>A0ABV4U140_9BACT</name>
<evidence type="ECO:0000256" key="8">
    <source>
        <dbReference type="SAM" id="MobiDB-lite"/>
    </source>
</evidence>
<sequence length="418" mass="44981">MKPAIFLDRDNTIIHNDGDLGDPDQVRLIQGASSAIASLCGLGYRIVVITNQGGVARGKYGEDDVARVHDRLHDMIVHAANGARIDAFYYCPYHPEGTVRRYTQEHPWRKPQPGMLFQAAEDHSIDLSRSWTIGDQLRDVEAGKAAGTRTILLNADGRAPGEDVPDAQQPDFVVRNLVEAVRIVAQKRHQSELSQDTARRSAEAPGRDKWNAAAVARLQQSSKPIAPEKADAPSDSANDHAGKAEADPPAPPEDKARPVLFEDKPKVATPPSPAPAGDTQVKPTAPKPAGPRRAAPEPVEPKPPSPPPAPAPSPPTSTSPATAKRHVVEDDEPASLGTSKVPAETTLRQILHELRHQRGEGQTFSYPIVLAIILQMVAGVCLLGGLWMGAGDNDLFQRWIAAALIFQGATIATLLFPR</sequence>
<evidence type="ECO:0000313" key="10">
    <source>
        <dbReference type="EMBL" id="MFA9477317.1"/>
    </source>
</evidence>
<dbReference type="InterPro" id="IPR006549">
    <property type="entry name" value="HAD-SF_hydro_IIIA"/>
</dbReference>
<dbReference type="Pfam" id="PF13242">
    <property type="entry name" value="Hydrolase_like"/>
    <property type="match status" value="1"/>
</dbReference>
<evidence type="ECO:0000256" key="3">
    <source>
        <dbReference type="ARBA" id="ARBA00022490"/>
    </source>
</evidence>
<evidence type="ECO:0000256" key="7">
    <source>
        <dbReference type="ARBA" id="ARBA00031828"/>
    </source>
</evidence>
<dbReference type="Proteomes" id="UP001575105">
    <property type="component" value="Unassembled WGS sequence"/>
</dbReference>
<evidence type="ECO:0000256" key="1">
    <source>
        <dbReference type="ARBA" id="ARBA00004496"/>
    </source>
</evidence>
<feature type="transmembrane region" description="Helical" evidence="9">
    <location>
        <begin position="364"/>
        <end position="390"/>
    </location>
</feature>
<feature type="region of interest" description="Disordered" evidence="8">
    <location>
        <begin position="221"/>
        <end position="341"/>
    </location>
</feature>
<protein>
    <recommendedName>
        <fullName evidence="7">D,D-heptose 1,7-bisphosphate phosphatase</fullName>
    </recommendedName>
</protein>
<dbReference type="NCBIfam" id="TIGR01662">
    <property type="entry name" value="HAD-SF-IIIA"/>
    <property type="match status" value="1"/>
</dbReference>
<keyword evidence="11" id="KW-1185">Reference proteome</keyword>
<organism evidence="10 11">
    <name type="scientific">Natronomicrosphaera hydrolytica</name>
    <dbReference type="NCBI Taxonomy" id="3242702"/>
    <lineage>
        <taxon>Bacteria</taxon>
        <taxon>Pseudomonadati</taxon>
        <taxon>Planctomycetota</taxon>
        <taxon>Phycisphaerae</taxon>
        <taxon>Phycisphaerales</taxon>
        <taxon>Phycisphaeraceae</taxon>
        <taxon>Natronomicrosphaera</taxon>
    </lineage>
</organism>
<keyword evidence="9" id="KW-0812">Transmembrane</keyword>
<evidence type="ECO:0000256" key="9">
    <source>
        <dbReference type="SAM" id="Phobius"/>
    </source>
</evidence>
<evidence type="ECO:0000256" key="4">
    <source>
        <dbReference type="ARBA" id="ARBA00022723"/>
    </source>
</evidence>
<dbReference type="CDD" id="cd07503">
    <property type="entry name" value="HAD_HisB-N"/>
    <property type="match status" value="1"/>
</dbReference>
<evidence type="ECO:0000313" key="11">
    <source>
        <dbReference type="Proteomes" id="UP001575105"/>
    </source>
</evidence>
<gene>
    <name evidence="10" type="ORF">ACERK3_03300</name>
</gene>
<dbReference type="PANTHER" id="PTHR42891:SF1">
    <property type="entry name" value="D-GLYCERO-BETA-D-MANNO-HEPTOSE-1,7-BISPHOSPHATE 7-PHOSPHATASE"/>
    <property type="match status" value="1"/>
</dbReference>
<dbReference type="InterPro" id="IPR004446">
    <property type="entry name" value="Heptose_bisP_phosphatase"/>
</dbReference>
<comment type="caution">
    <text evidence="10">The sequence shown here is derived from an EMBL/GenBank/DDBJ whole genome shotgun (WGS) entry which is preliminary data.</text>
</comment>
<dbReference type="InterPro" id="IPR036412">
    <property type="entry name" value="HAD-like_sf"/>
</dbReference>
<dbReference type="GO" id="GO:0016787">
    <property type="term" value="F:hydrolase activity"/>
    <property type="evidence" value="ECO:0007669"/>
    <property type="project" value="UniProtKB-KW"/>
</dbReference>
<feature type="transmembrane region" description="Helical" evidence="9">
    <location>
        <begin position="396"/>
        <end position="416"/>
    </location>
</feature>
<evidence type="ECO:0000256" key="5">
    <source>
        <dbReference type="ARBA" id="ARBA00022801"/>
    </source>
</evidence>
<keyword evidence="9" id="KW-1133">Transmembrane helix</keyword>
<accession>A0ABV4U140</accession>
<dbReference type="SUPFAM" id="SSF56784">
    <property type="entry name" value="HAD-like"/>
    <property type="match status" value="1"/>
</dbReference>
<reference evidence="10 11" key="1">
    <citation type="submission" date="2024-08" db="EMBL/GenBank/DDBJ databases">
        <title>Whole-genome sequencing of halo(alkali)philic microorganisms from hypersaline lakes.</title>
        <authorList>
            <person name="Sorokin D.Y."/>
            <person name="Merkel A.Y."/>
            <person name="Messina E."/>
            <person name="Yakimov M."/>
        </authorList>
    </citation>
    <scope>NUCLEOTIDE SEQUENCE [LARGE SCALE GENOMIC DNA]</scope>
    <source>
        <strain evidence="10 11">AB-hyl4</strain>
    </source>
</reference>
<dbReference type="InterPro" id="IPR006543">
    <property type="entry name" value="Histidinol-phos"/>
</dbReference>
<keyword evidence="9" id="KW-0472">Membrane</keyword>
<dbReference type="InterPro" id="IPR023214">
    <property type="entry name" value="HAD_sf"/>
</dbReference>
<feature type="compositionally biased region" description="Basic and acidic residues" evidence="8">
    <location>
        <begin position="197"/>
        <end position="208"/>
    </location>
</feature>
<keyword evidence="3" id="KW-0963">Cytoplasm</keyword>
<feature type="region of interest" description="Disordered" evidence="8">
    <location>
        <begin position="187"/>
        <end position="208"/>
    </location>
</feature>
<proteinExistence type="inferred from homology"/>
<feature type="compositionally biased region" description="Basic and acidic residues" evidence="8">
    <location>
        <begin position="226"/>
        <end position="266"/>
    </location>
</feature>
<comment type="similarity">
    <text evidence="2">Belongs to the GmhB family.</text>
</comment>
<dbReference type="RefSeq" id="WP_425344242.1">
    <property type="nucleotide sequence ID" value="NZ_JBGUBD010000002.1"/>
</dbReference>
<feature type="compositionally biased region" description="Pro residues" evidence="8">
    <location>
        <begin position="301"/>
        <end position="317"/>
    </location>
</feature>
<evidence type="ECO:0000256" key="2">
    <source>
        <dbReference type="ARBA" id="ARBA00005628"/>
    </source>
</evidence>
<dbReference type="EMBL" id="JBGUBD010000002">
    <property type="protein sequence ID" value="MFA9477317.1"/>
    <property type="molecule type" value="Genomic_DNA"/>
</dbReference>
<dbReference type="NCBIfam" id="TIGR01656">
    <property type="entry name" value="Histidinol-ppas"/>
    <property type="match status" value="1"/>
</dbReference>
<keyword evidence="6" id="KW-0119">Carbohydrate metabolism</keyword>
<dbReference type="PANTHER" id="PTHR42891">
    <property type="entry name" value="D-GLYCERO-BETA-D-MANNO-HEPTOSE-1,7-BISPHOSPHATE 7-PHOSPHATASE"/>
    <property type="match status" value="1"/>
</dbReference>
<keyword evidence="5 10" id="KW-0378">Hydrolase</keyword>
<comment type="subcellular location">
    <subcellularLocation>
        <location evidence="1">Cytoplasm</location>
    </subcellularLocation>
</comment>
<keyword evidence="4" id="KW-0479">Metal-binding</keyword>
<dbReference type="Gene3D" id="3.40.50.1000">
    <property type="entry name" value="HAD superfamily/HAD-like"/>
    <property type="match status" value="1"/>
</dbReference>